<keyword evidence="6" id="KW-1185">Reference proteome</keyword>
<feature type="transmembrane region" description="Helical" evidence="4">
    <location>
        <begin position="93"/>
        <end position="112"/>
    </location>
</feature>
<dbReference type="InterPro" id="IPR036259">
    <property type="entry name" value="MFS_trans_sf"/>
</dbReference>
<dbReference type="InterPro" id="IPR011701">
    <property type="entry name" value="MFS"/>
</dbReference>
<feature type="transmembrane region" description="Helical" evidence="4">
    <location>
        <begin position="153"/>
        <end position="176"/>
    </location>
</feature>
<sequence>MSTSLASPLLRVVARLFNLKPGEAPAVLAGLLMFFLLFAGYFMLRPVRETMGVAGGVNNLQWLFTGTFVATLVALPLFGWLASRVSRRRIVPWSYGFFVLNLLGFAAAMLLWPDSIWAGRTFYIWLSVFNLLAISLAWSVLADVFASGEAKRLFALIAGGASLGGLVGPILGTLLVAPLGHAGLLVLAALLLAASAGAGVWLHGWRDRHPPAATADDEGSREQRRKPLGGNPFAGAVAVFKSPYLLGIALFVVLLASANTFLYFEQARMVAEYFPDRTRQTQVFGLIDTIVQTLAILTQLFLTGRIAQRLGVGVLLVAVPLVVAVGFLWLALAPVFAVFVVVMVVRRAGEYALVRPGREMLYTVVPAEQKYKAKNFIDTVVYRGGDAISGWVKRGLDLLGEHPSLAMFIGAVLALAWAGVGVGLGRAQRRRERPQDDAQR</sequence>
<evidence type="ECO:0000313" key="5">
    <source>
        <dbReference type="EMBL" id="TBU98530.1"/>
    </source>
</evidence>
<dbReference type="GO" id="GO:0022857">
    <property type="term" value="F:transmembrane transporter activity"/>
    <property type="evidence" value="ECO:0007669"/>
    <property type="project" value="InterPro"/>
</dbReference>
<evidence type="ECO:0000313" key="6">
    <source>
        <dbReference type="Proteomes" id="UP000292639"/>
    </source>
</evidence>
<dbReference type="Gene3D" id="1.20.1250.20">
    <property type="entry name" value="MFS general substrate transporter like domains"/>
    <property type="match status" value="1"/>
</dbReference>
<gene>
    <name evidence="5" type="ORF">DNJ96_04630</name>
</gene>
<dbReference type="Pfam" id="PF07690">
    <property type="entry name" value="MFS_1"/>
    <property type="match status" value="1"/>
</dbReference>
<feature type="transmembrane region" description="Helical" evidence="4">
    <location>
        <begin position="182"/>
        <end position="202"/>
    </location>
</feature>
<protein>
    <submittedName>
        <fullName evidence="5">MFS transporter</fullName>
    </submittedName>
</protein>
<feature type="transmembrane region" description="Helical" evidence="4">
    <location>
        <begin position="62"/>
        <end position="81"/>
    </location>
</feature>
<name>A0A4Q9RED8_9GAMM</name>
<dbReference type="OrthoDB" id="199378at2"/>
<proteinExistence type="predicted"/>
<feature type="transmembrane region" description="Helical" evidence="4">
    <location>
        <begin position="405"/>
        <end position="425"/>
    </location>
</feature>
<keyword evidence="1 4" id="KW-0812">Transmembrane</keyword>
<feature type="transmembrane region" description="Helical" evidence="4">
    <location>
        <begin position="24"/>
        <end position="42"/>
    </location>
</feature>
<dbReference type="CDD" id="cd06174">
    <property type="entry name" value="MFS"/>
    <property type="match status" value="1"/>
</dbReference>
<evidence type="ECO:0000256" key="2">
    <source>
        <dbReference type="ARBA" id="ARBA00022989"/>
    </source>
</evidence>
<accession>A0A4Q9RED8</accession>
<dbReference type="SUPFAM" id="SSF103473">
    <property type="entry name" value="MFS general substrate transporter"/>
    <property type="match status" value="1"/>
</dbReference>
<feature type="transmembrane region" description="Helical" evidence="4">
    <location>
        <begin position="244"/>
        <end position="264"/>
    </location>
</feature>
<evidence type="ECO:0000256" key="3">
    <source>
        <dbReference type="ARBA" id="ARBA00023136"/>
    </source>
</evidence>
<organism evidence="5 6">
    <name type="scientific">Stutzerimonas kirkiae</name>
    <dbReference type="NCBI Taxonomy" id="2211392"/>
    <lineage>
        <taxon>Bacteria</taxon>
        <taxon>Pseudomonadati</taxon>
        <taxon>Pseudomonadota</taxon>
        <taxon>Gammaproteobacteria</taxon>
        <taxon>Pseudomonadales</taxon>
        <taxon>Pseudomonadaceae</taxon>
        <taxon>Stutzerimonas</taxon>
    </lineage>
</organism>
<comment type="caution">
    <text evidence="5">The sequence shown here is derived from an EMBL/GenBank/DDBJ whole genome shotgun (WGS) entry which is preliminary data.</text>
</comment>
<keyword evidence="3 4" id="KW-0472">Membrane</keyword>
<keyword evidence="2 4" id="KW-1133">Transmembrane helix</keyword>
<dbReference type="EMBL" id="QJUP01000004">
    <property type="protein sequence ID" value="TBU98530.1"/>
    <property type="molecule type" value="Genomic_DNA"/>
</dbReference>
<feature type="transmembrane region" description="Helical" evidence="4">
    <location>
        <begin position="284"/>
        <end position="302"/>
    </location>
</feature>
<dbReference type="Proteomes" id="UP000292639">
    <property type="component" value="Unassembled WGS sequence"/>
</dbReference>
<dbReference type="PANTHER" id="PTHR43596:SF1">
    <property type="entry name" value="ADP,ATP CARRIER PROTEIN"/>
    <property type="match status" value="1"/>
</dbReference>
<dbReference type="RefSeq" id="WP_131183780.1">
    <property type="nucleotide sequence ID" value="NZ_QJUO01000006.1"/>
</dbReference>
<feature type="transmembrane region" description="Helical" evidence="4">
    <location>
        <begin position="124"/>
        <end position="146"/>
    </location>
</feature>
<feature type="transmembrane region" description="Helical" evidence="4">
    <location>
        <begin position="314"/>
        <end position="345"/>
    </location>
</feature>
<evidence type="ECO:0000256" key="1">
    <source>
        <dbReference type="ARBA" id="ARBA00022692"/>
    </source>
</evidence>
<evidence type="ECO:0000256" key="4">
    <source>
        <dbReference type="SAM" id="Phobius"/>
    </source>
</evidence>
<dbReference type="PANTHER" id="PTHR43596">
    <property type="entry name" value="ADP,ATP CARRIER PROTEIN"/>
    <property type="match status" value="1"/>
</dbReference>
<reference evidence="5 6" key="1">
    <citation type="submission" date="2018-06" db="EMBL/GenBank/DDBJ databases">
        <title>Three novel Pseudomonas species isolated from symptomatic oak.</title>
        <authorList>
            <person name="Bueno-Gonzalez V."/>
            <person name="Brady C."/>
        </authorList>
    </citation>
    <scope>NUCLEOTIDE SEQUENCE [LARGE SCALE GENOMIC DNA]</scope>
    <source>
        <strain evidence="5 6">P17C</strain>
    </source>
</reference>
<dbReference type="AlphaFoldDB" id="A0A4Q9RED8"/>